<reference evidence="1 2" key="1">
    <citation type="submission" date="2015-09" db="EMBL/GenBank/DDBJ databases">
        <title>Sorangium comparison.</title>
        <authorList>
            <person name="Zaburannyi N."/>
            <person name="Bunk B."/>
            <person name="Overmann J."/>
            <person name="Mueller R."/>
        </authorList>
    </citation>
    <scope>NUCLEOTIDE SEQUENCE [LARGE SCALE GENOMIC DNA]</scope>
    <source>
        <strain evidence="1 2">So ce26</strain>
    </source>
</reference>
<evidence type="ECO:0000313" key="1">
    <source>
        <dbReference type="EMBL" id="AUX46566.1"/>
    </source>
</evidence>
<proteinExistence type="predicted"/>
<dbReference type="EMBL" id="CP012673">
    <property type="protein sequence ID" value="AUX46566.1"/>
    <property type="molecule type" value="Genomic_DNA"/>
</dbReference>
<organism evidence="1 2">
    <name type="scientific">Sorangium cellulosum</name>
    <name type="common">Polyangium cellulosum</name>
    <dbReference type="NCBI Taxonomy" id="56"/>
    <lineage>
        <taxon>Bacteria</taxon>
        <taxon>Pseudomonadati</taxon>
        <taxon>Myxococcota</taxon>
        <taxon>Polyangia</taxon>
        <taxon>Polyangiales</taxon>
        <taxon>Polyangiaceae</taxon>
        <taxon>Sorangium</taxon>
    </lineage>
</organism>
<protein>
    <recommendedName>
        <fullName evidence="3">Mycofactocin system protein MftB</fullName>
    </recommendedName>
</protein>
<gene>
    <name evidence="1" type="ORF">SOCE26_080720</name>
</gene>
<evidence type="ECO:0000313" key="2">
    <source>
        <dbReference type="Proteomes" id="UP000238348"/>
    </source>
</evidence>
<dbReference type="AlphaFoldDB" id="A0A2L0F4U5"/>
<dbReference type="Proteomes" id="UP000238348">
    <property type="component" value="Chromosome"/>
</dbReference>
<sequence>MRPRVTLADHIVFRELPFCGVLLDTRDFHAYRLSRRAAEALRAALYGPGAASPHGSLIKDGEAGGPGLRDEVTRRLLESLTSRGMVRIVDEQPDYAGKA</sequence>
<name>A0A2L0F4U5_SORCE</name>
<evidence type="ECO:0008006" key="3">
    <source>
        <dbReference type="Google" id="ProtNLM"/>
    </source>
</evidence>
<accession>A0A2L0F4U5</accession>